<comment type="caution">
    <text evidence="3">The sequence shown here is derived from an EMBL/GenBank/DDBJ whole genome shotgun (WGS) entry which is preliminary data.</text>
</comment>
<dbReference type="Gene3D" id="1.10.3550.10">
    <property type="entry name" value="eoxyguanosinetriphosphate triphosphohydrolase domain-like"/>
    <property type="match status" value="1"/>
</dbReference>
<reference evidence="4" key="1">
    <citation type="journal article" date="2019" name="Int. J. Syst. Evol. Microbiol.">
        <title>The Global Catalogue of Microorganisms (GCM) 10K type strain sequencing project: providing services to taxonomists for standard genome sequencing and annotation.</title>
        <authorList>
            <consortium name="The Broad Institute Genomics Platform"/>
            <consortium name="The Broad Institute Genome Sequencing Center for Infectious Disease"/>
            <person name="Wu L."/>
            <person name="Ma J."/>
        </authorList>
    </citation>
    <scope>NUCLEOTIDE SEQUENCE [LARGE SCALE GENOMIC DNA]</scope>
    <source>
        <strain evidence="4">JCM 31921</strain>
    </source>
</reference>
<dbReference type="InterPro" id="IPR006261">
    <property type="entry name" value="dGTPase"/>
</dbReference>
<keyword evidence="4" id="KW-1185">Reference proteome</keyword>
<dbReference type="SUPFAM" id="SSF109604">
    <property type="entry name" value="HD-domain/PDEase-like"/>
    <property type="match status" value="1"/>
</dbReference>
<feature type="domain" description="HD/PDEase" evidence="2">
    <location>
        <begin position="59"/>
        <end position="268"/>
    </location>
</feature>
<dbReference type="Gene3D" id="1.10.3210.10">
    <property type="entry name" value="Hypothetical protein af1432"/>
    <property type="match status" value="1"/>
</dbReference>
<accession>A0ABP8MCF7</accession>
<sequence length="460" mass="52471">MDWRRLYSPARTGDTVKREANEDRSRNSYMRDYDRIIFSSAFRRLQNKTQVFPLPGPVFVHNRLTHSLEVASVGRSLGKLAGEKIAARYRDAGESFQEFYRHELAYVISAACLAHDIGNPPFGHSGEDAIREYFRNLPEPVKSRFEQELSPDQLADFQQFEGNSNALRVLTHHFSEMEKGGYRLTYTTLASIVKYPCSSAQGFKKFPGIAGKKSGFFDSERGTYHAIAEELGITRLQEDVYARHPFVYLVEAADDICYRVIDLEDAHRLGIVSLDTFKELLLPFFRDTEDYHARTRVEETLAKILDPNQQAQYIRATWIGMMVNRLVNIFMDKEPELLAGALDKDLLSCLPADEAALIKRINDYSYKNIYNHRSVVEIELSGFNIIGYLLHAFVRAALNPKDSRSEKLLLLIPKQFPVDDSGGDLYQNVQSVVDFISGMTDLFATDLYQKMQGIRIAPFG</sequence>
<dbReference type="SMART" id="SM00471">
    <property type="entry name" value="HDc"/>
    <property type="match status" value="1"/>
</dbReference>
<dbReference type="Pfam" id="PF01966">
    <property type="entry name" value="HD"/>
    <property type="match status" value="1"/>
</dbReference>
<name>A0ABP8MCF7_9BACT</name>
<dbReference type="InterPro" id="IPR027432">
    <property type="entry name" value="dGTP_triphosphohydrolase_C"/>
</dbReference>
<dbReference type="PANTHER" id="PTHR11373:SF32">
    <property type="entry name" value="DEOXYGUANOSINETRIPHOSPHATE TRIPHOSPHOHYDROLASE"/>
    <property type="match status" value="1"/>
</dbReference>
<evidence type="ECO:0000259" key="2">
    <source>
        <dbReference type="SMART" id="SM00471"/>
    </source>
</evidence>
<organism evidence="3 4">
    <name type="scientific">Rurimicrobium arvi</name>
    <dbReference type="NCBI Taxonomy" id="2049916"/>
    <lineage>
        <taxon>Bacteria</taxon>
        <taxon>Pseudomonadati</taxon>
        <taxon>Bacteroidota</taxon>
        <taxon>Chitinophagia</taxon>
        <taxon>Chitinophagales</taxon>
        <taxon>Chitinophagaceae</taxon>
        <taxon>Rurimicrobium</taxon>
    </lineage>
</organism>
<dbReference type="Proteomes" id="UP001501410">
    <property type="component" value="Unassembled WGS sequence"/>
</dbReference>
<evidence type="ECO:0000313" key="3">
    <source>
        <dbReference type="EMBL" id="GAA4448367.1"/>
    </source>
</evidence>
<protein>
    <submittedName>
        <fullName evidence="3">Deoxyguanosinetriphosphate triphosphohydrolase</fullName>
    </submittedName>
</protein>
<gene>
    <name evidence="3" type="ORF">GCM10023092_00780</name>
</gene>
<dbReference type="InterPro" id="IPR006674">
    <property type="entry name" value="HD_domain"/>
</dbReference>
<evidence type="ECO:0000256" key="1">
    <source>
        <dbReference type="ARBA" id="ARBA00022801"/>
    </source>
</evidence>
<keyword evidence="1" id="KW-0378">Hydrolase</keyword>
<proteinExistence type="predicted"/>
<dbReference type="NCBIfam" id="NF002205">
    <property type="entry name" value="PRK01096.1"/>
    <property type="match status" value="1"/>
</dbReference>
<evidence type="ECO:0000313" key="4">
    <source>
        <dbReference type="Proteomes" id="UP001501410"/>
    </source>
</evidence>
<dbReference type="NCBIfam" id="TIGR01353">
    <property type="entry name" value="dGTP_triPase"/>
    <property type="match status" value="1"/>
</dbReference>
<dbReference type="InterPro" id="IPR026875">
    <property type="entry name" value="PHydrolase_assoc_dom"/>
</dbReference>
<dbReference type="EMBL" id="BAABEZ010000001">
    <property type="protein sequence ID" value="GAA4448367.1"/>
    <property type="molecule type" value="Genomic_DNA"/>
</dbReference>
<dbReference type="InterPro" id="IPR003607">
    <property type="entry name" value="HD/PDEase_dom"/>
</dbReference>
<dbReference type="InterPro" id="IPR050135">
    <property type="entry name" value="dGTPase-like"/>
</dbReference>
<dbReference type="InterPro" id="IPR023293">
    <property type="entry name" value="dGTP_triP_hydro_central_sf"/>
</dbReference>
<dbReference type="Pfam" id="PF13286">
    <property type="entry name" value="HD_assoc"/>
    <property type="match status" value="1"/>
</dbReference>
<dbReference type="CDD" id="cd00077">
    <property type="entry name" value="HDc"/>
    <property type="match status" value="1"/>
</dbReference>
<dbReference type="Gene3D" id="1.10.3410.10">
    <property type="entry name" value="putative deoxyguanosinetriphosphate triphosphohydrolase like domain"/>
    <property type="match status" value="1"/>
</dbReference>
<dbReference type="PANTHER" id="PTHR11373">
    <property type="entry name" value="DEOXYNUCLEOSIDE TRIPHOSPHATE TRIPHOSPHOHYDROLASE"/>
    <property type="match status" value="1"/>
</dbReference>